<evidence type="ECO:0000256" key="1">
    <source>
        <dbReference type="ARBA" id="ARBA00010528"/>
    </source>
</evidence>
<feature type="region of interest" description="Disordered" evidence="6">
    <location>
        <begin position="55"/>
        <end position="78"/>
    </location>
</feature>
<dbReference type="Gene3D" id="3.40.1370.10">
    <property type="match status" value="1"/>
</dbReference>
<dbReference type="Pfam" id="PF00573">
    <property type="entry name" value="Ribosomal_L4"/>
    <property type="match status" value="1"/>
</dbReference>
<dbReference type="PANTHER" id="PTHR10746:SF6">
    <property type="entry name" value="LARGE RIBOSOMAL SUBUNIT PROTEIN UL4M"/>
    <property type="match status" value="1"/>
</dbReference>
<comment type="similarity">
    <text evidence="1 5">Belongs to the universal ribosomal protein uL4 family.</text>
</comment>
<sequence length="211" mass="23710">MEAIKAKLIDSSANIIGEIELPSDLYGVTPKVGLLHEVVRWQMARWRAGTACTKTRGEVRGGGRKPWPQKHTGRARQGSIRAPQWVGGGVVHGPKPRSYEFKLNKKVRRLGLKMALSSRVFRLNKVYVAEDFPVKDKPKTKVLKNFLDTLGINDALIVVPERNLILEKSADNLPKVKVLAVEGLNVYDILNHQNLILAKDALPKIEERLRR</sequence>
<gene>
    <name evidence="5" type="primary">rplD</name>
    <name evidence="7" type="ORF">ENT66_04705</name>
</gene>
<dbReference type="InterPro" id="IPR013005">
    <property type="entry name" value="Ribosomal_uL4-like"/>
</dbReference>
<dbReference type="InterPro" id="IPR002136">
    <property type="entry name" value="Ribosomal_uL4"/>
</dbReference>
<dbReference type="HAMAP" id="MF_01328_B">
    <property type="entry name" value="Ribosomal_uL4_B"/>
    <property type="match status" value="1"/>
</dbReference>
<evidence type="ECO:0000256" key="5">
    <source>
        <dbReference type="HAMAP-Rule" id="MF_01328"/>
    </source>
</evidence>
<evidence type="ECO:0000256" key="4">
    <source>
        <dbReference type="ARBA" id="ARBA00035244"/>
    </source>
</evidence>
<dbReference type="EMBL" id="DSZN01000077">
    <property type="protein sequence ID" value="HGQ85636.1"/>
    <property type="molecule type" value="Genomic_DNA"/>
</dbReference>
<evidence type="ECO:0000256" key="6">
    <source>
        <dbReference type="SAM" id="MobiDB-lite"/>
    </source>
</evidence>
<dbReference type="NCBIfam" id="TIGR03953">
    <property type="entry name" value="rplD_bact"/>
    <property type="match status" value="1"/>
</dbReference>
<organism evidence="7">
    <name type="scientific">Thermodesulfobacterium geofontis</name>
    <dbReference type="NCBI Taxonomy" id="1295609"/>
    <lineage>
        <taxon>Bacteria</taxon>
        <taxon>Pseudomonadati</taxon>
        <taxon>Thermodesulfobacteriota</taxon>
        <taxon>Thermodesulfobacteria</taxon>
        <taxon>Thermodesulfobacteriales</taxon>
        <taxon>Thermodesulfobacteriaceae</taxon>
        <taxon>Thermodesulfobacterium</taxon>
    </lineage>
</organism>
<reference evidence="7" key="1">
    <citation type="journal article" date="2020" name="mSystems">
        <title>Genome- and Community-Level Interaction Insights into Carbon Utilization and Element Cycling Functions of Hydrothermarchaeota in Hydrothermal Sediment.</title>
        <authorList>
            <person name="Zhou Z."/>
            <person name="Liu Y."/>
            <person name="Xu W."/>
            <person name="Pan J."/>
            <person name="Luo Z.H."/>
            <person name="Li M."/>
        </authorList>
    </citation>
    <scope>NUCLEOTIDE SEQUENCE [LARGE SCALE GENOMIC DNA]</scope>
    <source>
        <strain evidence="7">SpSt-6</strain>
    </source>
</reference>
<name>A0A7C4JRY9_9BACT</name>
<comment type="function">
    <text evidence="5">Forms part of the polypeptide exit tunnel.</text>
</comment>
<dbReference type="GO" id="GO:1990904">
    <property type="term" value="C:ribonucleoprotein complex"/>
    <property type="evidence" value="ECO:0007669"/>
    <property type="project" value="UniProtKB-KW"/>
</dbReference>
<dbReference type="AlphaFoldDB" id="A0A7C4JRY9"/>
<keyword evidence="3 5" id="KW-0687">Ribonucleoprotein</keyword>
<dbReference type="GO" id="GO:0019843">
    <property type="term" value="F:rRNA binding"/>
    <property type="evidence" value="ECO:0007669"/>
    <property type="project" value="UniProtKB-UniRule"/>
</dbReference>
<proteinExistence type="inferred from homology"/>
<dbReference type="PANTHER" id="PTHR10746">
    <property type="entry name" value="50S RIBOSOMAL PROTEIN L4"/>
    <property type="match status" value="1"/>
</dbReference>
<keyword evidence="2 5" id="KW-0689">Ribosomal protein</keyword>
<dbReference type="SUPFAM" id="SSF52166">
    <property type="entry name" value="Ribosomal protein L4"/>
    <property type="match status" value="1"/>
</dbReference>
<evidence type="ECO:0000313" key="7">
    <source>
        <dbReference type="EMBL" id="HGQ85636.1"/>
    </source>
</evidence>
<comment type="subunit">
    <text evidence="5">Part of the 50S ribosomal subunit.</text>
</comment>
<comment type="caution">
    <text evidence="7">The sequence shown here is derived from an EMBL/GenBank/DDBJ whole genome shotgun (WGS) entry which is preliminary data.</text>
</comment>
<keyword evidence="5" id="KW-0699">rRNA-binding</keyword>
<keyword evidence="5" id="KW-0694">RNA-binding</keyword>
<dbReference type="InterPro" id="IPR023574">
    <property type="entry name" value="Ribosomal_uL4_dom_sf"/>
</dbReference>
<protein>
    <recommendedName>
        <fullName evidence="4 5">Large ribosomal subunit protein uL4</fullName>
    </recommendedName>
</protein>
<dbReference type="GO" id="GO:0003735">
    <property type="term" value="F:structural constituent of ribosome"/>
    <property type="evidence" value="ECO:0007669"/>
    <property type="project" value="InterPro"/>
</dbReference>
<accession>A0A7C4JRY9</accession>
<dbReference type="GO" id="GO:0006412">
    <property type="term" value="P:translation"/>
    <property type="evidence" value="ECO:0007669"/>
    <property type="project" value="UniProtKB-UniRule"/>
</dbReference>
<comment type="function">
    <text evidence="5">One of the primary rRNA binding proteins, this protein initially binds near the 5'-end of the 23S rRNA. It is important during the early stages of 50S assembly. It makes multiple contacts with different domains of the 23S rRNA in the assembled 50S subunit and ribosome.</text>
</comment>
<evidence type="ECO:0000256" key="3">
    <source>
        <dbReference type="ARBA" id="ARBA00023274"/>
    </source>
</evidence>
<evidence type="ECO:0000256" key="2">
    <source>
        <dbReference type="ARBA" id="ARBA00022980"/>
    </source>
</evidence>
<dbReference type="GO" id="GO:0005840">
    <property type="term" value="C:ribosome"/>
    <property type="evidence" value="ECO:0007669"/>
    <property type="project" value="UniProtKB-KW"/>
</dbReference>